<evidence type="ECO:0000256" key="2">
    <source>
        <dbReference type="ARBA" id="ARBA00093604"/>
    </source>
</evidence>
<feature type="signal peptide" evidence="3">
    <location>
        <begin position="1"/>
        <end position="21"/>
    </location>
</feature>
<dbReference type="EMBL" id="NCKV01004469">
    <property type="protein sequence ID" value="RWS24736.1"/>
    <property type="molecule type" value="Genomic_DNA"/>
</dbReference>
<gene>
    <name evidence="5" type="ORF">B4U80_13176</name>
</gene>
<dbReference type="GO" id="GO:0003824">
    <property type="term" value="F:catalytic activity"/>
    <property type="evidence" value="ECO:0007669"/>
    <property type="project" value="UniProtKB-ARBA"/>
</dbReference>
<accession>A0A443SB02</accession>
<keyword evidence="6" id="KW-1185">Reference proteome</keyword>
<dbReference type="GO" id="GO:0051170">
    <property type="term" value="P:import into nucleus"/>
    <property type="evidence" value="ECO:0007669"/>
    <property type="project" value="TreeGrafter"/>
</dbReference>
<comment type="caution">
    <text evidence="5">The sequence shown here is derived from an EMBL/GenBank/DDBJ whole genome shotgun (WGS) entry which is preliminary data.</text>
</comment>
<dbReference type="Proteomes" id="UP000288716">
    <property type="component" value="Unassembled WGS sequence"/>
</dbReference>
<dbReference type="GO" id="GO:0005737">
    <property type="term" value="C:cytoplasm"/>
    <property type="evidence" value="ECO:0007669"/>
    <property type="project" value="TreeGrafter"/>
</dbReference>
<dbReference type="InterPro" id="IPR016040">
    <property type="entry name" value="NAD(P)-bd_dom"/>
</dbReference>
<organism evidence="5 6">
    <name type="scientific">Leptotrombidium deliense</name>
    <dbReference type="NCBI Taxonomy" id="299467"/>
    <lineage>
        <taxon>Eukaryota</taxon>
        <taxon>Metazoa</taxon>
        <taxon>Ecdysozoa</taxon>
        <taxon>Arthropoda</taxon>
        <taxon>Chelicerata</taxon>
        <taxon>Arachnida</taxon>
        <taxon>Acari</taxon>
        <taxon>Acariformes</taxon>
        <taxon>Trombidiformes</taxon>
        <taxon>Prostigmata</taxon>
        <taxon>Anystina</taxon>
        <taxon>Parasitengona</taxon>
        <taxon>Trombiculoidea</taxon>
        <taxon>Trombiculidae</taxon>
        <taxon>Leptotrombidium</taxon>
    </lineage>
</organism>
<feature type="domain" description="NAD(P)-binding" evidence="4">
    <location>
        <begin position="15"/>
        <end position="194"/>
    </location>
</feature>
<dbReference type="VEuPathDB" id="VectorBase:LDEU007304"/>
<evidence type="ECO:0000256" key="3">
    <source>
        <dbReference type="SAM" id="SignalP"/>
    </source>
</evidence>
<dbReference type="InterPro" id="IPR036291">
    <property type="entry name" value="NAD(P)-bd_dom_sf"/>
</dbReference>
<dbReference type="AlphaFoldDB" id="A0A443SB02"/>
<dbReference type="SUPFAM" id="SSF51735">
    <property type="entry name" value="NAD(P)-binding Rossmann-fold domains"/>
    <property type="match status" value="1"/>
</dbReference>
<name>A0A443SB02_9ACAR</name>
<evidence type="ECO:0000259" key="4">
    <source>
        <dbReference type="Pfam" id="PF13460"/>
    </source>
</evidence>
<evidence type="ECO:0000313" key="6">
    <source>
        <dbReference type="Proteomes" id="UP000288716"/>
    </source>
</evidence>
<evidence type="ECO:0000313" key="5">
    <source>
        <dbReference type="EMBL" id="RWS24736.1"/>
    </source>
</evidence>
<dbReference type="PANTHER" id="PTHR14097">
    <property type="entry name" value="OXIDOREDUCTASE HTATIP2"/>
    <property type="match status" value="1"/>
</dbReference>
<feature type="chain" id="PRO_5019025614" description="Protein HTATIP2" evidence="3">
    <location>
        <begin position="22"/>
        <end position="224"/>
    </location>
</feature>
<dbReference type="STRING" id="299467.A0A443SB02"/>
<comment type="subunit">
    <text evidence="1">Monomer. Forms homodimers during oxidative stress. Interacts (via N-terminus) with elongation factor EEF1A1 (via middle-region); the interaction is direct and competes with EEF1A1 binding to guanyl-nucleotide exchange factor EEF1B2, thereby inhibiting GDP for GTP exchange and reactivation of EEF1A1. Interacts with nuclear transport receptors XPO4, IPO5/RANBP5, IPO7, IPO9 and KPNB1 as well as GCN1L1/GCN1 and LRPPRC probably through their HEAT repeats. Binds NCOA5/CIA.</text>
</comment>
<dbReference type="Gene3D" id="3.40.50.720">
    <property type="entry name" value="NAD(P)-binding Rossmann-like Domain"/>
    <property type="match status" value="1"/>
</dbReference>
<dbReference type="PANTHER" id="PTHR14097:SF7">
    <property type="entry name" value="OXIDOREDUCTASE HTATIP2"/>
    <property type="match status" value="1"/>
</dbReference>
<sequence length="224" mass="25077">MAHECTLSLSALVIGATGAIGECLVVELLKNDNIAKVTTIARRKIESWESICEGKLTQIVVDFNEMDTIKDEMKEADVAFSCLGMKRFDAKSAELYKKLEVDANVQFAQMAKEAGVENFTYISGGKADSQSWFLAVKVKGETEEALKRLCFKQLNIYRPMLLDRKEKSTCIEKMSKKLISSIAVDSLAKVMLHITLLQMTGNKPMENHVRIIENAELAYLIDNM</sequence>
<dbReference type="Pfam" id="PF13460">
    <property type="entry name" value="NAD_binding_10"/>
    <property type="match status" value="1"/>
</dbReference>
<proteinExistence type="predicted"/>
<keyword evidence="3" id="KW-0732">Signal</keyword>
<evidence type="ECO:0000256" key="1">
    <source>
        <dbReference type="ARBA" id="ARBA00093483"/>
    </source>
</evidence>
<protein>
    <recommendedName>
        <fullName evidence="2">Protein HTATIP2</fullName>
    </recommendedName>
</protein>
<reference evidence="5 6" key="1">
    <citation type="journal article" date="2018" name="Gigascience">
        <title>Genomes of trombidid mites reveal novel predicted allergens and laterally-transferred genes associated with secondary metabolism.</title>
        <authorList>
            <person name="Dong X."/>
            <person name="Chaisiri K."/>
            <person name="Xia D."/>
            <person name="Armstrong S.D."/>
            <person name="Fang Y."/>
            <person name="Donnelly M.J."/>
            <person name="Kadowaki T."/>
            <person name="McGarry J.W."/>
            <person name="Darby A.C."/>
            <person name="Makepeace B.L."/>
        </authorList>
    </citation>
    <scope>NUCLEOTIDE SEQUENCE [LARGE SCALE GENOMIC DNA]</scope>
    <source>
        <strain evidence="5">UoL-UT</strain>
    </source>
</reference>
<dbReference type="OrthoDB" id="430436at2759"/>